<sequence length="64" mass="6454">MSECLGSAGMRGLVRSGGGKTGEVVGIQKMEAGEDLTPPLLFWRSSHAVRGAKGRAGVGVRGGA</sequence>
<dbReference type="Proteomes" id="UP000324222">
    <property type="component" value="Unassembled WGS sequence"/>
</dbReference>
<proteinExistence type="predicted"/>
<protein>
    <submittedName>
        <fullName evidence="1">Uncharacterized protein</fullName>
    </submittedName>
</protein>
<reference evidence="1 2" key="1">
    <citation type="submission" date="2019-05" db="EMBL/GenBank/DDBJ databases">
        <title>Another draft genome of Portunus trituberculatus and its Hox gene families provides insights of decapod evolution.</title>
        <authorList>
            <person name="Jeong J.-H."/>
            <person name="Song I."/>
            <person name="Kim S."/>
            <person name="Choi T."/>
            <person name="Kim D."/>
            <person name="Ryu S."/>
            <person name="Kim W."/>
        </authorList>
    </citation>
    <scope>NUCLEOTIDE SEQUENCE [LARGE SCALE GENOMIC DNA]</scope>
    <source>
        <tissue evidence="1">Muscle</tissue>
    </source>
</reference>
<keyword evidence="2" id="KW-1185">Reference proteome</keyword>
<comment type="caution">
    <text evidence="1">The sequence shown here is derived from an EMBL/GenBank/DDBJ whole genome shotgun (WGS) entry which is preliminary data.</text>
</comment>
<gene>
    <name evidence="1" type="ORF">E2C01_080029</name>
</gene>
<organism evidence="1 2">
    <name type="scientific">Portunus trituberculatus</name>
    <name type="common">Swimming crab</name>
    <name type="synonym">Neptunus trituberculatus</name>
    <dbReference type="NCBI Taxonomy" id="210409"/>
    <lineage>
        <taxon>Eukaryota</taxon>
        <taxon>Metazoa</taxon>
        <taxon>Ecdysozoa</taxon>
        <taxon>Arthropoda</taxon>
        <taxon>Crustacea</taxon>
        <taxon>Multicrustacea</taxon>
        <taxon>Malacostraca</taxon>
        <taxon>Eumalacostraca</taxon>
        <taxon>Eucarida</taxon>
        <taxon>Decapoda</taxon>
        <taxon>Pleocyemata</taxon>
        <taxon>Brachyura</taxon>
        <taxon>Eubrachyura</taxon>
        <taxon>Portunoidea</taxon>
        <taxon>Portunidae</taxon>
        <taxon>Portuninae</taxon>
        <taxon>Portunus</taxon>
    </lineage>
</organism>
<evidence type="ECO:0000313" key="1">
    <source>
        <dbReference type="EMBL" id="MPC85264.1"/>
    </source>
</evidence>
<dbReference type="EMBL" id="VSRR010067863">
    <property type="protein sequence ID" value="MPC85264.1"/>
    <property type="molecule type" value="Genomic_DNA"/>
</dbReference>
<name>A0A5B7IYG2_PORTR</name>
<accession>A0A5B7IYG2</accession>
<dbReference type="AlphaFoldDB" id="A0A5B7IYG2"/>
<evidence type="ECO:0000313" key="2">
    <source>
        <dbReference type="Proteomes" id="UP000324222"/>
    </source>
</evidence>